<evidence type="ECO:0000313" key="2">
    <source>
        <dbReference type="Proteomes" id="UP001143910"/>
    </source>
</evidence>
<organism evidence="1 2">
    <name type="scientific">Zarea fungicola</name>
    <dbReference type="NCBI Taxonomy" id="93591"/>
    <lineage>
        <taxon>Eukaryota</taxon>
        <taxon>Fungi</taxon>
        <taxon>Dikarya</taxon>
        <taxon>Ascomycota</taxon>
        <taxon>Pezizomycotina</taxon>
        <taxon>Sordariomycetes</taxon>
        <taxon>Hypocreomycetidae</taxon>
        <taxon>Hypocreales</taxon>
        <taxon>Cordycipitaceae</taxon>
        <taxon>Zarea</taxon>
    </lineage>
</organism>
<comment type="caution">
    <text evidence="1">The sequence shown here is derived from an EMBL/GenBank/DDBJ whole genome shotgun (WGS) entry which is preliminary data.</text>
</comment>
<protein>
    <submittedName>
        <fullName evidence="1">Uncharacterized protein</fullName>
    </submittedName>
</protein>
<sequence>MKKIIIDTDPGVDDALALLYVLSLPKEFEIQLISLTFGNISLKQCFCNAYTILNTIRKLGLPGPGADGCRFKTLPLALGQDRPLFHEQRVDAAHFHGGDGLGGNHSSHGHLTPSDWETIFRDPAAAADSANETNRPFKLLARPAYEEILSVLESEEPQSVTIVAIGPLGNIAKAAMTNPAGFSRVKEVVVMGGAISRPGNANPFAEFNTFADPEAAAIVFALTNPQQSLAIPPGLPRFNMATFREMGPVKVTLLPLDVTERHYISQNEWEESCRGSELADWVRMMTAAYFSSSQVVGETADQHKAFFHDALCVWYTLHADTDSSFKRKIMDLRVETVGQWTRGMCCVDRRPVNIIPESMKSASEWLDPGLWMDSSLGNAVGVLDETPGRREWVASFCQALWRTDSTER</sequence>
<dbReference type="EMBL" id="JANJQO010000675">
    <property type="protein sequence ID" value="KAJ2975695.1"/>
    <property type="molecule type" value="Genomic_DNA"/>
</dbReference>
<dbReference type="Proteomes" id="UP001143910">
    <property type="component" value="Unassembled WGS sequence"/>
</dbReference>
<proteinExistence type="predicted"/>
<name>A0ACC1N8S3_9HYPO</name>
<evidence type="ECO:0000313" key="1">
    <source>
        <dbReference type="EMBL" id="KAJ2975695.1"/>
    </source>
</evidence>
<accession>A0ACC1N8S3</accession>
<keyword evidence="2" id="KW-1185">Reference proteome</keyword>
<reference evidence="1" key="1">
    <citation type="submission" date="2022-08" db="EMBL/GenBank/DDBJ databases">
        <title>Genome Sequence of Lecanicillium fungicola.</title>
        <authorList>
            <person name="Buettner E."/>
        </authorList>
    </citation>
    <scope>NUCLEOTIDE SEQUENCE</scope>
    <source>
        <strain evidence="1">Babe33</strain>
    </source>
</reference>
<gene>
    <name evidence="1" type="ORF">NQ176_g5380</name>
</gene>